<dbReference type="InterPro" id="IPR003594">
    <property type="entry name" value="HATPase_dom"/>
</dbReference>
<sequence length="792" mass="88874">MSQISLKKLCAKKEIMEVVDELIQTLGVPVTLKELDGKVIIDRGNKSERYQKNQYQITWEGEIIGWVEGDEKSKIIAILFELFASKELEKKALAQEVLDKYRELTLFYNISDKILGIIEPEKVAKLVFEEARKFIKATNGVVMLFDDSTGELESIGSFDSDPEYSTEYRTYRPWKSEDFVYHVATSGRGEIVNEVSSDPRLIDSQLLVTCMICVPLKTKDKIIGAIALGNKTPVTYTAEDLKLLTTLASQAASAINALLHENKLKKSRKEALLFRLASQIRLSLDSNCILTIALKEIRRLLQIDRCLFMWYRPANCPAELFTEPSGKKLEKFSGWLVVNEASQADMPRLINHYYAESPIGKITGWTKELLAMKILRIDDINCLEDKAMRDFFLAQGLLSLLAVPLETRSGKIGLISCSNCQTLRPWSDDEVELLQSVAIQLAIALDQAELYQQSQTAKEIAQAKAEELHKALEDLKKAEVQLIQSEKMSSLGQMVAGVAHEINNPVNFIHGNLSYLQDYVKDLLDLVEMYQQEYPSPSLAIQQAIEEMDLQFLAEDLPQILGSMRIGTERIREIVQTLRNFSRVDEAQMKSVDIHSGIDSTLLILRDRLKAKPGHPTIEVIKDYGDLPEIECYPGQLNQVFMNLLANAIDALETAIETKVIGERSPTIWIRTEVKRGVPNEQISGNGQEQYGNTVIVPSSDRAMIRIIDNGSGVSEAVQRRLFDPFFTTKPVGKGTGLGLSISYQIVVEKHHGTLDCISTLGKGSEFVISLPLRQSLQGQTRERSPQASLKT</sequence>
<dbReference type="InterPro" id="IPR004358">
    <property type="entry name" value="Sig_transdc_His_kin-like_C"/>
</dbReference>
<dbReference type="InterPro" id="IPR029016">
    <property type="entry name" value="GAF-like_dom_sf"/>
</dbReference>
<dbReference type="Pfam" id="PF13185">
    <property type="entry name" value="GAF_2"/>
    <property type="match status" value="1"/>
</dbReference>
<evidence type="ECO:0000256" key="5">
    <source>
        <dbReference type="ARBA" id="ARBA00023012"/>
    </source>
</evidence>
<name>A0AAU8JAH5_9CYAN</name>
<gene>
    <name evidence="8" type="ORF">ABWT76_004894</name>
</gene>
<dbReference type="PANTHER" id="PTHR43065">
    <property type="entry name" value="SENSOR HISTIDINE KINASE"/>
    <property type="match status" value="1"/>
</dbReference>
<dbReference type="PRINTS" id="PR00344">
    <property type="entry name" value="BCTRLSENSOR"/>
</dbReference>
<accession>A0AAU8JAH5</accession>
<dbReference type="SUPFAM" id="SSF47384">
    <property type="entry name" value="Homodimeric domain of signal transducing histidine kinase"/>
    <property type="match status" value="1"/>
</dbReference>
<comment type="catalytic activity">
    <reaction evidence="1">
        <text>ATP + protein L-histidine = ADP + protein N-phospho-L-histidine.</text>
        <dbReference type="EC" id="2.7.13.3"/>
    </reaction>
</comment>
<keyword evidence="5" id="KW-0902">Two-component regulatory system</keyword>
<organism evidence="8">
    <name type="scientific">Planktothricoides raciborskii GIHE-MW2</name>
    <dbReference type="NCBI Taxonomy" id="2792601"/>
    <lineage>
        <taxon>Bacteria</taxon>
        <taxon>Bacillati</taxon>
        <taxon>Cyanobacteriota</taxon>
        <taxon>Cyanophyceae</taxon>
        <taxon>Oscillatoriophycideae</taxon>
        <taxon>Oscillatoriales</taxon>
        <taxon>Oscillatoriaceae</taxon>
        <taxon>Planktothricoides</taxon>
    </lineage>
</organism>
<keyword evidence="4" id="KW-0808">Transferase</keyword>
<dbReference type="Gene3D" id="3.30.565.10">
    <property type="entry name" value="Histidine kinase-like ATPase, C-terminal domain"/>
    <property type="match status" value="1"/>
</dbReference>
<feature type="coiled-coil region" evidence="6">
    <location>
        <begin position="458"/>
        <end position="488"/>
    </location>
</feature>
<dbReference type="SMART" id="SM00388">
    <property type="entry name" value="HisKA"/>
    <property type="match status" value="1"/>
</dbReference>
<evidence type="ECO:0000256" key="3">
    <source>
        <dbReference type="ARBA" id="ARBA00022553"/>
    </source>
</evidence>
<evidence type="ECO:0000256" key="2">
    <source>
        <dbReference type="ARBA" id="ARBA00012438"/>
    </source>
</evidence>
<evidence type="ECO:0000259" key="7">
    <source>
        <dbReference type="PROSITE" id="PS50109"/>
    </source>
</evidence>
<proteinExistence type="predicted"/>
<dbReference type="SUPFAM" id="SSF55874">
    <property type="entry name" value="ATPase domain of HSP90 chaperone/DNA topoisomerase II/histidine kinase"/>
    <property type="match status" value="1"/>
</dbReference>
<evidence type="ECO:0000313" key="8">
    <source>
        <dbReference type="EMBL" id="XCM36156.1"/>
    </source>
</evidence>
<keyword evidence="4" id="KW-0418">Kinase</keyword>
<evidence type="ECO:0000256" key="1">
    <source>
        <dbReference type="ARBA" id="ARBA00000085"/>
    </source>
</evidence>
<dbReference type="EMBL" id="CP159837">
    <property type="protein sequence ID" value="XCM36156.1"/>
    <property type="molecule type" value="Genomic_DNA"/>
</dbReference>
<dbReference type="InterPro" id="IPR003661">
    <property type="entry name" value="HisK_dim/P_dom"/>
</dbReference>
<dbReference type="Pfam" id="PF01590">
    <property type="entry name" value="GAF"/>
    <property type="match status" value="1"/>
</dbReference>
<dbReference type="Pfam" id="PF02518">
    <property type="entry name" value="HATPase_c"/>
    <property type="match status" value="1"/>
</dbReference>
<evidence type="ECO:0000256" key="4">
    <source>
        <dbReference type="ARBA" id="ARBA00022777"/>
    </source>
</evidence>
<reference evidence="8" key="1">
    <citation type="submission" date="2024-07" db="EMBL/GenBank/DDBJ databases">
        <authorList>
            <person name="Kim Y.J."/>
            <person name="Jeong J.Y."/>
        </authorList>
    </citation>
    <scope>NUCLEOTIDE SEQUENCE</scope>
    <source>
        <strain evidence="8">GIHE-MW2</strain>
    </source>
</reference>
<dbReference type="CDD" id="cd00082">
    <property type="entry name" value="HisKA"/>
    <property type="match status" value="1"/>
</dbReference>
<dbReference type="SMART" id="SM00065">
    <property type="entry name" value="GAF"/>
    <property type="match status" value="2"/>
</dbReference>
<dbReference type="EC" id="2.7.13.3" evidence="2"/>
<feature type="domain" description="Histidine kinase" evidence="7">
    <location>
        <begin position="497"/>
        <end position="775"/>
    </location>
</feature>
<dbReference type="SUPFAM" id="SSF55781">
    <property type="entry name" value="GAF domain-like"/>
    <property type="match status" value="2"/>
</dbReference>
<dbReference type="GO" id="GO:0000155">
    <property type="term" value="F:phosphorelay sensor kinase activity"/>
    <property type="evidence" value="ECO:0007669"/>
    <property type="project" value="InterPro"/>
</dbReference>
<dbReference type="InterPro" id="IPR036890">
    <property type="entry name" value="HATPase_C_sf"/>
</dbReference>
<dbReference type="InterPro" id="IPR036097">
    <property type="entry name" value="HisK_dim/P_sf"/>
</dbReference>
<keyword evidence="3" id="KW-0597">Phosphoprotein</keyword>
<dbReference type="AlphaFoldDB" id="A0AAU8JAH5"/>
<keyword evidence="6" id="KW-0175">Coiled coil</keyword>
<dbReference type="InterPro" id="IPR005467">
    <property type="entry name" value="His_kinase_dom"/>
</dbReference>
<dbReference type="PANTHER" id="PTHR43065:SF50">
    <property type="entry name" value="HISTIDINE KINASE"/>
    <property type="match status" value="1"/>
</dbReference>
<dbReference type="Gene3D" id="1.10.287.130">
    <property type="match status" value="1"/>
</dbReference>
<protein>
    <recommendedName>
        <fullName evidence="2">histidine kinase</fullName>
        <ecNumber evidence="2">2.7.13.3</ecNumber>
    </recommendedName>
</protein>
<dbReference type="PROSITE" id="PS50109">
    <property type="entry name" value="HIS_KIN"/>
    <property type="match status" value="1"/>
</dbReference>
<dbReference type="InterPro" id="IPR003018">
    <property type="entry name" value="GAF"/>
</dbReference>
<evidence type="ECO:0000256" key="6">
    <source>
        <dbReference type="SAM" id="Coils"/>
    </source>
</evidence>
<dbReference type="Gene3D" id="3.30.450.40">
    <property type="match status" value="2"/>
</dbReference>
<dbReference type="SMART" id="SM00387">
    <property type="entry name" value="HATPase_c"/>
    <property type="match status" value="1"/>
</dbReference>